<dbReference type="KEGG" id="mdr:MDOR_11510"/>
<accession>A0A1X1TDQ1</accession>
<dbReference type="InterPro" id="IPR011051">
    <property type="entry name" value="RmlC_Cupin_sf"/>
</dbReference>
<dbReference type="OrthoDB" id="3444510at2"/>
<gene>
    <name evidence="2" type="ORF">AWC01_07785</name>
    <name evidence="1" type="ORF">MDOR_11510</name>
</gene>
<dbReference type="InterPro" id="IPR014710">
    <property type="entry name" value="RmlC-like_jellyroll"/>
</dbReference>
<protein>
    <recommendedName>
        <fullName evidence="5">Iron-containing redox enzyme family protein</fullName>
    </recommendedName>
</protein>
<dbReference type="EMBL" id="AP022605">
    <property type="protein sequence ID" value="BBZ06982.1"/>
    <property type="molecule type" value="Genomic_DNA"/>
</dbReference>
<dbReference type="EMBL" id="LQOS01000021">
    <property type="protein sequence ID" value="ORV42618.1"/>
    <property type="molecule type" value="Genomic_DNA"/>
</dbReference>
<evidence type="ECO:0000313" key="1">
    <source>
        <dbReference type="EMBL" id="BBZ06982.1"/>
    </source>
</evidence>
<dbReference type="AlphaFoldDB" id="A0A1X1TDQ1"/>
<evidence type="ECO:0000313" key="2">
    <source>
        <dbReference type="EMBL" id="ORV42618.1"/>
    </source>
</evidence>
<reference evidence="1 4" key="2">
    <citation type="journal article" date="2019" name="Emerg. Microbes Infect.">
        <title>Comprehensive subspecies identification of 175 nontuberculous mycobacteria species based on 7547 genomic profiles.</title>
        <authorList>
            <person name="Matsumoto Y."/>
            <person name="Kinjo T."/>
            <person name="Motooka D."/>
            <person name="Nabeya D."/>
            <person name="Jung N."/>
            <person name="Uechi K."/>
            <person name="Horii T."/>
            <person name="Iida T."/>
            <person name="Fujita J."/>
            <person name="Nakamura S."/>
        </authorList>
    </citation>
    <scope>NUCLEOTIDE SEQUENCE [LARGE SCALE GENOMIC DNA]</scope>
    <source>
        <strain evidence="1 4">JCM 12405</strain>
    </source>
</reference>
<evidence type="ECO:0000313" key="3">
    <source>
        <dbReference type="Proteomes" id="UP000193564"/>
    </source>
</evidence>
<dbReference type="Gene3D" id="1.20.910.10">
    <property type="entry name" value="Heme oxygenase-like"/>
    <property type="match status" value="1"/>
</dbReference>
<dbReference type="Gene3D" id="2.60.120.10">
    <property type="entry name" value="Jelly Rolls"/>
    <property type="match status" value="1"/>
</dbReference>
<dbReference type="RefSeq" id="WP_085189693.1">
    <property type="nucleotide sequence ID" value="NZ_AP022605.1"/>
</dbReference>
<dbReference type="SUPFAM" id="SSF51182">
    <property type="entry name" value="RmlC-like cupins"/>
    <property type="match status" value="1"/>
</dbReference>
<dbReference type="STRING" id="126673.AWC01_07785"/>
<dbReference type="InterPro" id="IPR016084">
    <property type="entry name" value="Haem_Oase-like_multi-hlx"/>
</dbReference>
<evidence type="ECO:0008006" key="5">
    <source>
        <dbReference type="Google" id="ProtNLM"/>
    </source>
</evidence>
<sequence>MPTTNELLKRYADNQLFRDSDTWEMTRPPYQRSLRHQALGAVDVESPLSADDFMNYEALAAQRILTTVYEQDLVFLPRDRYDGWKEDFDEFYSQELRDLANQFRGTLEQFLYGHLERDVAVSDGWTKERFCEFLSDRDKEPEGAMDWNQTIRSSRDPQRAARMWLVQLAPDFLSESSPMIKNVLGNFGPVQSEWFKIVIDEYGYGVHDKKHSTLYEKTLESVGLDSRPHYYWQYYLSSALSANNFFHYMGSEHRNFFRYVGALALTESSLVHFCEQAAEVLASVFPEQCDVEYFTEHCHIDDHHGRMALEDVCLPLVDKFGEAIIPEMVWGMLAYEHLMSQFDTQFRIQIEWMDAQPEMFDLHKKIAQRILSASNVPVADLDEPFNDLSNSHCHNQDELCHIISGTMYFFSGLDSKLILGPGDGVVIKNRRQHGADILSDSCQYQIHSIGDVDRWL</sequence>
<dbReference type="SMART" id="SM01236">
    <property type="entry name" value="Haem_oxygenase_2"/>
    <property type="match status" value="1"/>
</dbReference>
<keyword evidence="3" id="KW-1185">Reference proteome</keyword>
<organism evidence="2 3">
    <name type="scientific">Mycolicibacterium doricum</name>
    <dbReference type="NCBI Taxonomy" id="126673"/>
    <lineage>
        <taxon>Bacteria</taxon>
        <taxon>Bacillati</taxon>
        <taxon>Actinomycetota</taxon>
        <taxon>Actinomycetes</taxon>
        <taxon>Mycobacteriales</taxon>
        <taxon>Mycobacteriaceae</taxon>
        <taxon>Mycolicibacterium</taxon>
    </lineage>
</organism>
<dbReference type="SUPFAM" id="SSF48613">
    <property type="entry name" value="Heme oxygenase-like"/>
    <property type="match status" value="1"/>
</dbReference>
<dbReference type="CDD" id="cd07002">
    <property type="entry name" value="cupin_SznF-like_C"/>
    <property type="match status" value="1"/>
</dbReference>
<dbReference type="Proteomes" id="UP000467201">
    <property type="component" value="Chromosome"/>
</dbReference>
<name>A0A1X1TDQ1_9MYCO</name>
<reference evidence="1" key="3">
    <citation type="submission" date="2020-02" db="EMBL/GenBank/DDBJ databases">
        <authorList>
            <person name="Matsumoto Y."/>
            <person name="Motooka D."/>
            <person name="Nakamura S."/>
        </authorList>
    </citation>
    <scope>NUCLEOTIDE SEQUENCE</scope>
    <source>
        <strain evidence="1">JCM 12405</strain>
    </source>
</reference>
<reference evidence="2 3" key="1">
    <citation type="submission" date="2016-01" db="EMBL/GenBank/DDBJ databases">
        <title>The new phylogeny of the genus Mycobacterium.</title>
        <authorList>
            <person name="Tarcisio F."/>
            <person name="Conor M."/>
            <person name="Antonella G."/>
            <person name="Elisabetta G."/>
            <person name="Giulia F.S."/>
            <person name="Sara T."/>
            <person name="Anna F."/>
            <person name="Clotilde B."/>
            <person name="Roberto B."/>
            <person name="Veronica D.S."/>
            <person name="Fabio R."/>
            <person name="Monica P."/>
            <person name="Olivier J."/>
            <person name="Enrico T."/>
            <person name="Nicola S."/>
        </authorList>
    </citation>
    <scope>NUCLEOTIDE SEQUENCE [LARGE SCALE GENOMIC DNA]</scope>
    <source>
        <strain evidence="2 3">DSM 44339</strain>
    </source>
</reference>
<evidence type="ECO:0000313" key="4">
    <source>
        <dbReference type="Proteomes" id="UP000467201"/>
    </source>
</evidence>
<proteinExistence type="predicted"/>
<dbReference type="Pfam" id="PF14518">
    <property type="entry name" value="Haem_oxygenas_2"/>
    <property type="match status" value="1"/>
</dbReference>
<dbReference type="Proteomes" id="UP000193564">
    <property type="component" value="Unassembled WGS sequence"/>
</dbReference>